<evidence type="ECO:0000256" key="1">
    <source>
        <dbReference type="ARBA" id="ARBA00022908"/>
    </source>
</evidence>
<keyword evidence="3" id="KW-0233">DNA recombination</keyword>
<dbReference type="Gene3D" id="3.40.50.1390">
    <property type="entry name" value="Resolvase, N-terminal catalytic domain"/>
    <property type="match status" value="1"/>
</dbReference>
<dbReference type="GO" id="GO:0003677">
    <property type="term" value="F:DNA binding"/>
    <property type="evidence" value="ECO:0007669"/>
    <property type="project" value="UniProtKB-KW"/>
</dbReference>
<dbReference type="CDD" id="cd03768">
    <property type="entry name" value="SR_ResInv"/>
    <property type="match status" value="1"/>
</dbReference>
<dbReference type="GO" id="GO:0000150">
    <property type="term" value="F:DNA strand exchange activity"/>
    <property type="evidence" value="ECO:0007669"/>
    <property type="project" value="InterPro"/>
</dbReference>
<dbReference type="InterPro" id="IPR050639">
    <property type="entry name" value="SSR_resolvase"/>
</dbReference>
<evidence type="ECO:0000256" key="4">
    <source>
        <dbReference type="PIRSR" id="PIRSR606118-50"/>
    </source>
</evidence>
<dbReference type="GO" id="GO:0015074">
    <property type="term" value="P:DNA integration"/>
    <property type="evidence" value="ECO:0007669"/>
    <property type="project" value="UniProtKB-KW"/>
</dbReference>
<dbReference type="GeneID" id="61927278"/>
<keyword evidence="1" id="KW-0229">DNA integration</keyword>
<dbReference type="AlphaFoldDB" id="A0AAP2XTH9"/>
<dbReference type="PANTHER" id="PTHR30461:SF23">
    <property type="entry name" value="DNA RECOMBINASE-RELATED"/>
    <property type="match status" value="1"/>
</dbReference>
<gene>
    <name evidence="8" type="ORF">G4D54_17035</name>
    <name evidence="7" type="ORF">MKC95_15410</name>
</gene>
<dbReference type="RefSeq" id="WP_002611132.1">
    <property type="nucleotide sequence ID" value="NZ_BAAACC010000013.1"/>
</dbReference>
<evidence type="ECO:0000313" key="10">
    <source>
        <dbReference type="Proteomes" id="UP001203972"/>
    </source>
</evidence>
<feature type="active site" description="O-(5'-phospho-DNA)-serine intermediate" evidence="4 5">
    <location>
        <position position="43"/>
    </location>
</feature>
<evidence type="ECO:0000313" key="8">
    <source>
        <dbReference type="EMBL" id="QJA04021.1"/>
    </source>
</evidence>
<proteinExistence type="predicted"/>
<evidence type="ECO:0000256" key="3">
    <source>
        <dbReference type="ARBA" id="ARBA00023172"/>
    </source>
</evidence>
<sequence>MKTTMMYSQRNEVIDTKYLTKLREERTKNTALVKKRAVYARVSTREQALTGYGIDAQLSNIMNKLQADGIDINTVEVYIDDGFSAKSLNRPAMQRLLKDILDDKVNEVLIYKLDRLARNVIDTYELLQFFIDQKCELKAVVDNLDIHSANGRLLVGVLAIIAQWEREVIKERASDANEEMLNQGKYPFGQVPFGYNRDPEGYLHIDLQAAEYIRYCFELAMSGNTMKEIEHIAPLKYPEFQKKAEVIRNMLLRTINYGVYEFEDKEYELPGIVSKRTYEKAKRMIYKRYKETDPSKYYFGNKITDTCGKICERKSTSKKLKEGVKKYYYYVCPECQKRISQDRIVEATLSRIAVYAREQQEMKSQNYLYRRLRTLDKKTKNAYQDYVSAKIDAKVYGMLVNKLEEEKEKIMKKLSIKTTGRDMNTEKWSSMSDKERKNYIEYYVKEIIVDTSLKAAISIEFNEEA</sequence>
<dbReference type="Proteomes" id="UP001203972">
    <property type="component" value="Unassembled WGS sequence"/>
</dbReference>
<accession>A0AAP2XTH9</accession>
<dbReference type="SMART" id="SM00857">
    <property type="entry name" value="Resolvase"/>
    <property type="match status" value="1"/>
</dbReference>
<dbReference type="Proteomes" id="UP000503330">
    <property type="component" value="Chromosome"/>
</dbReference>
<feature type="domain" description="Resolvase/invertase-type recombinase catalytic" evidence="6">
    <location>
        <begin position="35"/>
        <end position="184"/>
    </location>
</feature>
<dbReference type="InterPro" id="IPR006119">
    <property type="entry name" value="Resolv_N"/>
</dbReference>
<dbReference type="Pfam" id="PF00239">
    <property type="entry name" value="Resolvase"/>
    <property type="match status" value="1"/>
</dbReference>
<dbReference type="InterPro" id="IPR036162">
    <property type="entry name" value="Resolvase-like_N_sf"/>
</dbReference>
<evidence type="ECO:0000256" key="5">
    <source>
        <dbReference type="PROSITE-ProRule" id="PRU10137"/>
    </source>
</evidence>
<name>A0AAP2XTH9_CLOIN</name>
<reference evidence="8 9" key="1">
    <citation type="submission" date="2020-02" db="EMBL/GenBank/DDBJ databases">
        <authorList>
            <person name="Kociolek L.K."/>
            <person name="Ozer E.A."/>
        </authorList>
    </citation>
    <scope>NUCLEOTIDE SEQUENCE [LARGE SCALE GENOMIC DNA]</scope>
    <source>
        <strain evidence="8 9">ATCC 14501</strain>
    </source>
</reference>
<organism evidence="7 10">
    <name type="scientific">Clostridium innocuum</name>
    <dbReference type="NCBI Taxonomy" id="1522"/>
    <lineage>
        <taxon>Bacteria</taxon>
        <taxon>Bacillati</taxon>
        <taxon>Bacillota</taxon>
        <taxon>Clostridia</taxon>
        <taxon>Eubacteriales</taxon>
        <taxon>Clostridiaceae</taxon>
        <taxon>Clostridium</taxon>
    </lineage>
</organism>
<dbReference type="InterPro" id="IPR006118">
    <property type="entry name" value="Recombinase_CS"/>
</dbReference>
<dbReference type="SUPFAM" id="SSF53041">
    <property type="entry name" value="Resolvase-like"/>
    <property type="match status" value="1"/>
</dbReference>
<protein>
    <submittedName>
        <fullName evidence="7">Recombinase family protein</fullName>
    </submittedName>
</protein>
<evidence type="ECO:0000256" key="2">
    <source>
        <dbReference type="ARBA" id="ARBA00023125"/>
    </source>
</evidence>
<reference evidence="7" key="2">
    <citation type="journal article" date="2022" name="Clin. Infect. Dis.">
        <title>Association between Clostridium innocuum and antibiotic-associated diarrhea in adults and children: A cross-sectional study and comparative genomics analysis.</title>
        <authorList>
            <person name="Cherny K.E."/>
            <person name="Muscat E.B."/>
            <person name="Balaji A."/>
            <person name="Mukherjee J."/>
            <person name="Ozer E.A."/>
            <person name="Angarone M.P."/>
            <person name="Hauser A.R."/>
            <person name="Sichel J.S."/>
            <person name="Amponsah E."/>
            <person name="Kociolek L.K."/>
        </authorList>
    </citation>
    <scope>NUCLEOTIDE SEQUENCE</scope>
    <source>
        <strain evidence="7">NU1-AC-029v</strain>
    </source>
</reference>
<dbReference type="PROSITE" id="PS00397">
    <property type="entry name" value="RECOMBINASES_1"/>
    <property type="match status" value="1"/>
</dbReference>
<dbReference type="EMBL" id="JAKTMA010000028">
    <property type="protein sequence ID" value="MCR0234160.1"/>
    <property type="molecule type" value="Genomic_DNA"/>
</dbReference>
<dbReference type="PANTHER" id="PTHR30461">
    <property type="entry name" value="DNA-INVERTASE FROM LAMBDOID PROPHAGE"/>
    <property type="match status" value="1"/>
</dbReference>
<dbReference type="EMBL" id="CP048838">
    <property type="protein sequence ID" value="QJA04021.1"/>
    <property type="molecule type" value="Genomic_DNA"/>
</dbReference>
<evidence type="ECO:0000313" key="7">
    <source>
        <dbReference type="EMBL" id="MCR0234160.1"/>
    </source>
</evidence>
<evidence type="ECO:0000313" key="9">
    <source>
        <dbReference type="Proteomes" id="UP000503330"/>
    </source>
</evidence>
<dbReference type="Gene3D" id="3.90.1750.20">
    <property type="entry name" value="Putative Large Serine Recombinase, Chain B, Domain 2"/>
    <property type="match status" value="1"/>
</dbReference>
<dbReference type="PROSITE" id="PS51736">
    <property type="entry name" value="RECOMBINASES_3"/>
    <property type="match status" value="1"/>
</dbReference>
<keyword evidence="2" id="KW-0238">DNA-binding</keyword>
<dbReference type="InterPro" id="IPR038109">
    <property type="entry name" value="DNA_bind_recomb_sf"/>
</dbReference>
<evidence type="ECO:0000259" key="6">
    <source>
        <dbReference type="PROSITE" id="PS51736"/>
    </source>
</evidence>